<dbReference type="eggNOG" id="COG0590">
    <property type="taxonomic scope" value="Bacteria"/>
</dbReference>
<dbReference type="PANTHER" id="PTHR11079:SF162">
    <property type="entry name" value="RIBOFLAVIN BIOSYNTHESIS PROTEIN PYRD, CHLOROPLASTIC"/>
    <property type="match status" value="1"/>
</dbReference>
<reference evidence="4 5" key="1">
    <citation type="submission" date="2007-01" db="EMBL/GenBank/DDBJ databases">
        <title>Complete sequence of Psychromonas ingrahamii 37.</title>
        <authorList>
            <consortium name="US DOE Joint Genome Institute"/>
            <person name="Copeland A."/>
            <person name="Lucas S."/>
            <person name="Lapidus A."/>
            <person name="Barry K."/>
            <person name="Detter J.C."/>
            <person name="Glavina del Rio T."/>
            <person name="Hammon N."/>
            <person name="Israni S."/>
            <person name="Dalin E."/>
            <person name="Tice H."/>
            <person name="Pitluck S."/>
            <person name="Thompson L.S."/>
            <person name="Brettin T."/>
            <person name="Bruce D."/>
            <person name="Han C."/>
            <person name="Tapia R."/>
            <person name="Schmutz J."/>
            <person name="Larimer F."/>
            <person name="Land M."/>
            <person name="Hauser L."/>
            <person name="Kyrpides N."/>
            <person name="Ivanova N."/>
            <person name="Staley J."/>
            <person name="Richardson P."/>
        </authorList>
    </citation>
    <scope>NUCLEOTIDE SEQUENCE [LARGE SCALE GENOMIC DNA]</scope>
    <source>
        <strain evidence="4 5">37</strain>
    </source>
</reference>
<evidence type="ECO:0000256" key="2">
    <source>
        <dbReference type="ARBA" id="ARBA00022833"/>
    </source>
</evidence>
<dbReference type="RefSeq" id="WP_011769904.1">
    <property type="nucleotide sequence ID" value="NC_008709.1"/>
</dbReference>
<dbReference type="OrthoDB" id="9802676at2"/>
<dbReference type="Pfam" id="PF00383">
    <property type="entry name" value="dCMP_cyt_deam_1"/>
    <property type="match status" value="1"/>
</dbReference>
<dbReference type="STRING" id="357804.Ping_1534"/>
<dbReference type="EMBL" id="CP000510">
    <property type="protein sequence ID" value="ABM03344.1"/>
    <property type="molecule type" value="Genomic_DNA"/>
</dbReference>
<organism evidence="4 5">
    <name type="scientific">Psychromonas ingrahamii (strain DSM 17664 / CCUG 51855 / 37)</name>
    <dbReference type="NCBI Taxonomy" id="357804"/>
    <lineage>
        <taxon>Bacteria</taxon>
        <taxon>Pseudomonadati</taxon>
        <taxon>Pseudomonadota</taxon>
        <taxon>Gammaproteobacteria</taxon>
        <taxon>Alteromonadales</taxon>
        <taxon>Psychromonadaceae</taxon>
        <taxon>Psychromonas</taxon>
    </lineage>
</organism>
<evidence type="ECO:0000313" key="4">
    <source>
        <dbReference type="EMBL" id="ABM03344.1"/>
    </source>
</evidence>
<dbReference type="PROSITE" id="PS00903">
    <property type="entry name" value="CYT_DCMP_DEAMINASES_1"/>
    <property type="match status" value="1"/>
</dbReference>
<dbReference type="CDD" id="cd01285">
    <property type="entry name" value="nucleoside_deaminase"/>
    <property type="match status" value="1"/>
</dbReference>
<keyword evidence="2" id="KW-0862">Zinc</keyword>
<evidence type="ECO:0000313" key="5">
    <source>
        <dbReference type="Proteomes" id="UP000000639"/>
    </source>
</evidence>
<dbReference type="AlphaFoldDB" id="A1SV29"/>
<dbReference type="InterPro" id="IPR016192">
    <property type="entry name" value="APOBEC/CMP_deaminase_Zn-bd"/>
</dbReference>
<evidence type="ECO:0000259" key="3">
    <source>
        <dbReference type="PROSITE" id="PS51747"/>
    </source>
</evidence>
<dbReference type="KEGG" id="pin:Ping_1534"/>
<dbReference type="PROSITE" id="PS51747">
    <property type="entry name" value="CYT_DCMP_DEAMINASES_2"/>
    <property type="match status" value="1"/>
</dbReference>
<keyword evidence="1" id="KW-0479">Metal-binding</keyword>
<feature type="domain" description="CMP/dCMP-type deaminase" evidence="3">
    <location>
        <begin position="15"/>
        <end position="132"/>
    </location>
</feature>
<proteinExistence type="predicted"/>
<dbReference type="InterPro" id="IPR016193">
    <property type="entry name" value="Cytidine_deaminase-like"/>
</dbReference>
<gene>
    <name evidence="4" type="ordered locus">Ping_1534</name>
</gene>
<name>A1SV29_PSYIN</name>
<dbReference type="GO" id="GO:0008270">
    <property type="term" value="F:zinc ion binding"/>
    <property type="evidence" value="ECO:0007669"/>
    <property type="project" value="InterPro"/>
</dbReference>
<keyword evidence="5" id="KW-1185">Reference proteome</keyword>
<evidence type="ECO:0000256" key="1">
    <source>
        <dbReference type="ARBA" id="ARBA00022723"/>
    </source>
</evidence>
<accession>A1SV29</accession>
<dbReference type="SUPFAM" id="SSF53927">
    <property type="entry name" value="Cytidine deaminase-like"/>
    <property type="match status" value="1"/>
</dbReference>
<dbReference type="InterPro" id="IPR002125">
    <property type="entry name" value="CMP_dCMP_dom"/>
</dbReference>
<dbReference type="Gene3D" id="3.40.140.10">
    <property type="entry name" value="Cytidine Deaminase, domain 2"/>
    <property type="match status" value="1"/>
</dbReference>
<sequence length="183" mass="20466">MDDLIELRKALVTHQIDKNFPEESLGKRCCEIACGSLENGCYGVGAILFDKNDNILIEAGNEMFLEGFHSARHAEMLVIDRFELQYPEYGDRSGLTIMVSLEPCPMCLTRLLLAGIGEIVYLVNDDVGGMAERIDRMPPAWINLASLQNRRLAKVSRPLARLATRLAGCHLGELRSRLLAHIR</sequence>
<dbReference type="GO" id="GO:0016787">
    <property type="term" value="F:hydrolase activity"/>
    <property type="evidence" value="ECO:0007669"/>
    <property type="project" value="InterPro"/>
</dbReference>
<protein>
    <submittedName>
        <fullName evidence="4">CMP/dCMP deaminase, zinc-binding protein</fullName>
    </submittedName>
</protein>
<dbReference type="Proteomes" id="UP000000639">
    <property type="component" value="Chromosome"/>
</dbReference>
<dbReference type="PANTHER" id="PTHR11079">
    <property type="entry name" value="CYTOSINE DEAMINASE FAMILY MEMBER"/>
    <property type="match status" value="1"/>
</dbReference>
<dbReference type="HOGENOM" id="CLU_108909_0_0_6"/>